<dbReference type="AlphaFoldDB" id="A0A3M8LMJ4"/>
<evidence type="ECO:0000313" key="2">
    <source>
        <dbReference type="Proteomes" id="UP000279859"/>
    </source>
</evidence>
<dbReference type="Proteomes" id="UP000279859">
    <property type="component" value="Unassembled WGS sequence"/>
</dbReference>
<protein>
    <submittedName>
        <fullName evidence="1">Uncharacterized protein</fullName>
    </submittedName>
</protein>
<name>A0A3M8LMJ4_9MICO</name>
<evidence type="ECO:0000313" key="1">
    <source>
        <dbReference type="EMBL" id="RNE66743.1"/>
    </source>
</evidence>
<sequence length="97" mass="10415">MDDAVTACEIPKTSPWIVVGDDGQSISMKSDGAESQGADLEDIVCVLDQLDTPDSVTSRMGSTRALDGRQNAEWNDLSASWGYHPDDGLDMVVEVVQ</sequence>
<gene>
    <name evidence="1" type="ORF">EEJ31_02870</name>
</gene>
<comment type="caution">
    <text evidence="1">The sequence shown here is derived from an EMBL/GenBank/DDBJ whole genome shotgun (WGS) entry which is preliminary data.</text>
</comment>
<dbReference type="EMBL" id="RDSR01000003">
    <property type="protein sequence ID" value="RNE66743.1"/>
    <property type="molecule type" value="Genomic_DNA"/>
</dbReference>
<reference evidence="1 2" key="1">
    <citation type="submission" date="2018-11" db="EMBL/GenBank/DDBJ databases">
        <title>Cryobacterium sp. nov., isolated from rhizosphere soil of lettuce.</title>
        <authorList>
            <person name="Wang Y."/>
        </authorList>
    </citation>
    <scope>NUCLEOTIDE SEQUENCE [LARGE SCALE GENOMIC DNA]</scope>
    <source>
        <strain evidence="1 2">NEAU-85</strain>
    </source>
</reference>
<keyword evidence="2" id="KW-1185">Reference proteome</keyword>
<accession>A0A3M8LMJ4</accession>
<proteinExistence type="predicted"/>
<organism evidence="1 2">
    <name type="scientific">Cryobacterium tepidiphilum</name>
    <dbReference type="NCBI Taxonomy" id="2486026"/>
    <lineage>
        <taxon>Bacteria</taxon>
        <taxon>Bacillati</taxon>
        <taxon>Actinomycetota</taxon>
        <taxon>Actinomycetes</taxon>
        <taxon>Micrococcales</taxon>
        <taxon>Microbacteriaceae</taxon>
        <taxon>Cryobacterium</taxon>
    </lineage>
</organism>